<feature type="region of interest" description="Disordered" evidence="1">
    <location>
        <begin position="285"/>
        <end position="304"/>
    </location>
</feature>
<keyword evidence="3" id="KW-1185">Reference proteome</keyword>
<gene>
    <name evidence="2" type="ORF">Malapachy_2912</name>
</gene>
<dbReference type="Gene3D" id="1.25.40.10">
    <property type="entry name" value="Tetratricopeptide repeat domain"/>
    <property type="match status" value="1"/>
</dbReference>
<feature type="compositionally biased region" description="Acidic residues" evidence="1">
    <location>
        <begin position="229"/>
        <end position="239"/>
    </location>
</feature>
<dbReference type="PANTHER" id="PTHR31859:SF1">
    <property type="entry name" value="TETRATRICOPEPTIDE REPEAT PROTEIN 39C"/>
    <property type="match status" value="1"/>
</dbReference>
<dbReference type="GeneID" id="28729272"/>
<accession>A0A0M9VR45</accession>
<feature type="region of interest" description="Disordered" evidence="1">
    <location>
        <begin position="1"/>
        <end position="258"/>
    </location>
</feature>
<evidence type="ECO:0000313" key="2">
    <source>
        <dbReference type="EMBL" id="KOS16082.1"/>
    </source>
</evidence>
<dbReference type="Proteomes" id="UP000037751">
    <property type="component" value="Unassembled WGS sequence"/>
</dbReference>
<dbReference type="GO" id="GO:0005829">
    <property type="term" value="C:cytosol"/>
    <property type="evidence" value="ECO:0007669"/>
    <property type="project" value="TreeGrafter"/>
</dbReference>
<dbReference type="PANTHER" id="PTHR31859">
    <property type="entry name" value="TETRATRICOPEPTIDE REPEAT PROTEIN 39 FAMILY MEMBER"/>
    <property type="match status" value="1"/>
</dbReference>
<reference evidence="2 3" key="1">
    <citation type="submission" date="2015-07" db="EMBL/GenBank/DDBJ databases">
        <title>Draft Genome Sequence of Malassezia furfur CBS1878 and Malassezia pachydermatis CBS1879.</title>
        <authorList>
            <person name="Triana S."/>
            <person name="Ohm R."/>
            <person name="Gonzalez A."/>
            <person name="DeCock H."/>
            <person name="Restrepo S."/>
            <person name="Celis A."/>
        </authorList>
    </citation>
    <scope>NUCLEOTIDE SEQUENCE [LARGE SCALE GENOMIC DNA]</scope>
    <source>
        <strain evidence="2 3">CBS 1879</strain>
    </source>
</reference>
<dbReference type="GO" id="GO:0005634">
    <property type="term" value="C:nucleus"/>
    <property type="evidence" value="ECO:0007669"/>
    <property type="project" value="TreeGrafter"/>
</dbReference>
<evidence type="ECO:0000256" key="1">
    <source>
        <dbReference type="SAM" id="MobiDB-lite"/>
    </source>
</evidence>
<organism evidence="2 3">
    <name type="scientific">Malassezia pachydermatis</name>
    <dbReference type="NCBI Taxonomy" id="77020"/>
    <lineage>
        <taxon>Eukaryota</taxon>
        <taxon>Fungi</taxon>
        <taxon>Dikarya</taxon>
        <taxon>Basidiomycota</taxon>
        <taxon>Ustilaginomycotina</taxon>
        <taxon>Malasseziomycetes</taxon>
        <taxon>Malasseziales</taxon>
        <taxon>Malasseziaceae</taxon>
        <taxon>Malassezia</taxon>
    </lineage>
</organism>
<name>A0A0M9VR45_9BASI</name>
<dbReference type="SUPFAM" id="SSF48452">
    <property type="entry name" value="TPR-like"/>
    <property type="match status" value="1"/>
</dbReference>
<dbReference type="VEuPathDB" id="FungiDB:Malapachy_2912"/>
<dbReference type="EMBL" id="LGAV01000001">
    <property type="protein sequence ID" value="KOS16082.1"/>
    <property type="molecule type" value="Genomic_DNA"/>
</dbReference>
<proteinExistence type="predicted"/>
<dbReference type="InterPro" id="IPR011990">
    <property type="entry name" value="TPR-like_helical_dom_sf"/>
</dbReference>
<evidence type="ECO:0000313" key="3">
    <source>
        <dbReference type="Proteomes" id="UP000037751"/>
    </source>
</evidence>
<dbReference type="RefSeq" id="XP_017993714.1">
    <property type="nucleotide sequence ID" value="XM_018137396.1"/>
</dbReference>
<sequence>MSDPVSLTDQALRQTDMARRSSTRRPIGEESAMARPSRKTSMHERRSSRAPLDQDALVEQPPIRSRSRRAPPTTYEEPPRAQRSSRSRGVVPDEPLERRARRSSRAQPLDEEAAEPRTRTRRPSRREDVYDDDMPRSRTDARREPRPSRREADVEEAPRRRRSSRVPETYDDDDKPRPQRASRGGEALSPPMDEPVRRARRASRSAAPVGNANGRPSSRAMAAPPAGMDDGEDDEDEFYDASANTRSAPATSQRPSSRATAAAAAAGIGAGAGAGAGVAAVSAKPKASSTRRHDSQLLASQAKSRSERVSKLTFADVTQSDAEMHEDIETARKALHLFLNSRMLDAYELIEGKSESRMYYAVGYAILSTIKAIMTYEHQDLGTAISHCKDSLHIANLLRKKSSAFASIGRFVRGAGPSVTWIASMTTLEKHAELVAAECSLLKAVLGIAYSGDLLGSLAEALHLRSAYGEYRSLLKYIEWEDKTNSRTSDEDFRSGVFLGSGCISLILGLLPSKVLKIMEVFGYEGSVKVGLDLLSRATGWSSEPNDRQPKRTIETEGIRSPICDMTMLCYHLVVSTFVPVPNVDIDFAEKVLDYHLQRYPEGVFFLYFHGRLYSTQALSAKAVECFKQARDVQEEYIQLKHICYWDMSLCNMSLNDWPEAYKCFTVLANENNWSKALYNYGRAAALYQTGDPSAQEEAKEIMERVPSMTQKIAGKSIPLEKFAARKARKMIEYGYLLLPAMELAYITHCYTTASPRALSRRSLPTVEREIARLEADSHAVADDLCLAHFLHGVILRNLAFPEKHVKYDREHRVVDVKAAAAKAEASFKYVAENGATCEYDHYMLYFCHYELGRLYISMGRYSEARAELNIVMGGKNLGDHGRKGKYSMQNMCVLRSHGALETLDHDLK</sequence>
<comment type="caution">
    <text evidence="2">The sequence shown here is derived from an EMBL/GenBank/DDBJ whole genome shotgun (WGS) entry which is preliminary data.</text>
</comment>
<dbReference type="OrthoDB" id="43460at2759"/>
<feature type="compositionally biased region" description="Polar residues" evidence="1">
    <location>
        <begin position="1"/>
        <end position="13"/>
    </location>
</feature>
<feature type="compositionally biased region" description="Low complexity" evidence="1">
    <location>
        <begin position="214"/>
        <end position="228"/>
    </location>
</feature>
<dbReference type="GO" id="GO:0005741">
    <property type="term" value="C:mitochondrial outer membrane"/>
    <property type="evidence" value="ECO:0007669"/>
    <property type="project" value="TreeGrafter"/>
</dbReference>
<dbReference type="InterPro" id="IPR019412">
    <property type="entry name" value="IML2/TPR_39"/>
</dbReference>
<dbReference type="AlphaFoldDB" id="A0A0M9VR45"/>
<protein>
    <submittedName>
        <fullName evidence="2">Csr1-phosphatidylinositol transfer protein</fullName>
    </submittedName>
</protein>
<dbReference type="Pfam" id="PF10300">
    <property type="entry name" value="Iml2-TPR_39"/>
    <property type="match status" value="1"/>
</dbReference>
<feature type="compositionally biased region" description="Basic and acidic residues" evidence="1">
    <location>
        <begin position="125"/>
        <end position="158"/>
    </location>
</feature>